<protein>
    <recommendedName>
        <fullName evidence="3">Secreted protein</fullName>
    </recommendedName>
</protein>
<reference evidence="1" key="1">
    <citation type="submission" date="2023-10" db="EMBL/GenBank/DDBJ databases">
        <title>Genome assembly of Pristionchus species.</title>
        <authorList>
            <person name="Yoshida K."/>
            <person name="Sommer R.J."/>
        </authorList>
    </citation>
    <scope>NUCLEOTIDE SEQUENCE</scope>
    <source>
        <strain evidence="1">RS5133</strain>
    </source>
</reference>
<dbReference type="EMBL" id="BTSY01000002">
    <property type="protein sequence ID" value="GMT13652.1"/>
    <property type="molecule type" value="Genomic_DNA"/>
</dbReference>
<comment type="caution">
    <text evidence="1">The sequence shown here is derived from an EMBL/GenBank/DDBJ whole genome shotgun (WGS) entry which is preliminary data.</text>
</comment>
<evidence type="ECO:0008006" key="3">
    <source>
        <dbReference type="Google" id="ProtNLM"/>
    </source>
</evidence>
<sequence length="64" mass="7076">MGFVRMVLAVLATARCAIARRAARCALSLNKILLRRTKLGLLLLLRNLLLAGARTEKESEGERL</sequence>
<proteinExistence type="predicted"/>
<organism evidence="1 2">
    <name type="scientific">Pristionchus fissidentatus</name>
    <dbReference type="NCBI Taxonomy" id="1538716"/>
    <lineage>
        <taxon>Eukaryota</taxon>
        <taxon>Metazoa</taxon>
        <taxon>Ecdysozoa</taxon>
        <taxon>Nematoda</taxon>
        <taxon>Chromadorea</taxon>
        <taxon>Rhabditida</taxon>
        <taxon>Rhabditina</taxon>
        <taxon>Diplogasteromorpha</taxon>
        <taxon>Diplogasteroidea</taxon>
        <taxon>Neodiplogasteridae</taxon>
        <taxon>Pristionchus</taxon>
    </lineage>
</organism>
<gene>
    <name evidence="1" type="ORF">PFISCL1PPCAC_4949</name>
</gene>
<dbReference type="Proteomes" id="UP001432322">
    <property type="component" value="Unassembled WGS sequence"/>
</dbReference>
<dbReference type="AlphaFoldDB" id="A0AAV5V4A7"/>
<accession>A0AAV5V4A7</accession>
<keyword evidence="2" id="KW-1185">Reference proteome</keyword>
<evidence type="ECO:0000313" key="2">
    <source>
        <dbReference type="Proteomes" id="UP001432322"/>
    </source>
</evidence>
<name>A0AAV5V4A7_9BILA</name>
<evidence type="ECO:0000313" key="1">
    <source>
        <dbReference type="EMBL" id="GMT13652.1"/>
    </source>
</evidence>